<dbReference type="Pfam" id="PF00528">
    <property type="entry name" value="BPD_transp_1"/>
    <property type="match status" value="1"/>
</dbReference>
<comment type="subcellular location">
    <subcellularLocation>
        <location evidence="1 10">Cell membrane</location>
        <topology evidence="1 10">Multi-pass membrane protein</topology>
    </subcellularLocation>
</comment>
<evidence type="ECO:0000256" key="3">
    <source>
        <dbReference type="ARBA" id="ARBA00022448"/>
    </source>
</evidence>
<keyword evidence="13" id="KW-1185">Reference proteome</keyword>
<comment type="caution">
    <text evidence="12">The sequence shown here is derived from an EMBL/GenBank/DDBJ whole genome shotgun (WGS) entry which is preliminary data.</text>
</comment>
<gene>
    <name evidence="12" type="ORF">C5750_15180</name>
</gene>
<dbReference type="AlphaFoldDB" id="A0A2S9JGX5"/>
<feature type="transmembrane region" description="Helical" evidence="10">
    <location>
        <begin position="104"/>
        <end position="125"/>
    </location>
</feature>
<keyword evidence="3 10" id="KW-0813">Transport</keyword>
<evidence type="ECO:0000256" key="5">
    <source>
        <dbReference type="ARBA" id="ARBA00022692"/>
    </source>
</evidence>
<evidence type="ECO:0000256" key="9">
    <source>
        <dbReference type="ARBA" id="ARBA00041107"/>
    </source>
</evidence>
<proteinExistence type="inferred from homology"/>
<feature type="transmembrane region" description="Helical" evidence="10">
    <location>
        <begin position="278"/>
        <end position="304"/>
    </location>
</feature>
<keyword evidence="4" id="KW-1003">Cell membrane</keyword>
<keyword evidence="6 10" id="KW-1133">Transmembrane helix</keyword>
<comment type="similarity">
    <text evidence="2 10">Belongs to the binding-protein-dependent transport system permease family.</text>
</comment>
<evidence type="ECO:0000256" key="6">
    <source>
        <dbReference type="ARBA" id="ARBA00022989"/>
    </source>
</evidence>
<feature type="transmembrane region" description="Helical" evidence="10">
    <location>
        <begin position="232"/>
        <end position="258"/>
    </location>
</feature>
<dbReference type="PANTHER" id="PTHR43163">
    <property type="entry name" value="DIPEPTIDE TRANSPORT SYSTEM PERMEASE PROTEIN DPPB-RELATED"/>
    <property type="match status" value="1"/>
</dbReference>
<protein>
    <recommendedName>
        <fullName evidence="9">Glutathione transport system permease protein GsiC</fullName>
    </recommendedName>
</protein>
<keyword evidence="5 10" id="KW-0812">Transmembrane</keyword>
<dbReference type="GO" id="GO:0005886">
    <property type="term" value="C:plasma membrane"/>
    <property type="evidence" value="ECO:0007669"/>
    <property type="project" value="UniProtKB-SubCell"/>
</dbReference>
<dbReference type="EMBL" id="PVBT01000004">
    <property type="protein sequence ID" value="PRD52242.1"/>
    <property type="molecule type" value="Genomic_DNA"/>
</dbReference>
<dbReference type="InterPro" id="IPR045621">
    <property type="entry name" value="BPD_transp_1_N"/>
</dbReference>
<evidence type="ECO:0000256" key="2">
    <source>
        <dbReference type="ARBA" id="ARBA00009306"/>
    </source>
</evidence>
<evidence type="ECO:0000313" key="13">
    <source>
        <dbReference type="Proteomes" id="UP000238563"/>
    </source>
</evidence>
<name>A0A2S9JGX5_9HYPH</name>
<feature type="transmembrane region" description="Helical" evidence="10">
    <location>
        <begin position="178"/>
        <end position="196"/>
    </location>
</feature>
<dbReference type="PANTHER" id="PTHR43163:SF5">
    <property type="entry name" value="GLUTATHIONE TRANSPORT SYSTEM PERMEASE PROTEIN GSIC"/>
    <property type="match status" value="1"/>
</dbReference>
<dbReference type="RefSeq" id="WP_105734752.1">
    <property type="nucleotide sequence ID" value="NZ_PVBT01000004.1"/>
</dbReference>
<dbReference type="InterPro" id="IPR000515">
    <property type="entry name" value="MetI-like"/>
</dbReference>
<dbReference type="PROSITE" id="PS50928">
    <property type="entry name" value="ABC_TM1"/>
    <property type="match status" value="1"/>
</dbReference>
<dbReference type="SUPFAM" id="SSF161098">
    <property type="entry name" value="MetI-like"/>
    <property type="match status" value="1"/>
</dbReference>
<dbReference type="InterPro" id="IPR035906">
    <property type="entry name" value="MetI-like_sf"/>
</dbReference>
<sequence>MLRFIIRRVLQMIPTILAVSLLIFVIFSVIPGSFTSSLIADGKGRNDPKVVEQMNKEFGLDKPVYQRFGSYIINLAQLDLGQSFRTRQPVTHMLLERAWPTMKLAIAAMVIAILIGVPLGFVAALKPGSLLDTTTMIAAVSGLSLPQFWLGLLAMYVFALTLGWLPSFGYGDGGIRNLILPAVTLSVAPLALLARTTRAAVLDVMSADFIRTARSKGMNAYRLVTWHLMRNALVLIITTVGLQFGSLMGQAVVIEKLFSWPGLGSLLVDSVSMRDIPVVQGAILMIVLWFLIINTVVDVLYAVIDPRISHG</sequence>
<evidence type="ECO:0000256" key="7">
    <source>
        <dbReference type="ARBA" id="ARBA00023136"/>
    </source>
</evidence>
<accession>A0A2S9JGX5</accession>
<organism evidence="12 13">
    <name type="scientific">Phyllobacterium myrsinacearum</name>
    <dbReference type="NCBI Taxonomy" id="28101"/>
    <lineage>
        <taxon>Bacteria</taxon>
        <taxon>Pseudomonadati</taxon>
        <taxon>Pseudomonadota</taxon>
        <taxon>Alphaproteobacteria</taxon>
        <taxon>Hyphomicrobiales</taxon>
        <taxon>Phyllobacteriaceae</taxon>
        <taxon>Phyllobacterium</taxon>
    </lineage>
</organism>
<dbReference type="Pfam" id="PF19300">
    <property type="entry name" value="BPD_transp_1_N"/>
    <property type="match status" value="1"/>
</dbReference>
<dbReference type="GO" id="GO:0055085">
    <property type="term" value="P:transmembrane transport"/>
    <property type="evidence" value="ECO:0007669"/>
    <property type="project" value="InterPro"/>
</dbReference>
<feature type="domain" description="ABC transmembrane type-1" evidence="11">
    <location>
        <begin position="98"/>
        <end position="297"/>
    </location>
</feature>
<dbReference type="Gene3D" id="1.10.3720.10">
    <property type="entry name" value="MetI-like"/>
    <property type="match status" value="1"/>
</dbReference>
<feature type="transmembrane region" description="Helical" evidence="10">
    <location>
        <begin position="137"/>
        <end position="158"/>
    </location>
</feature>
<evidence type="ECO:0000256" key="1">
    <source>
        <dbReference type="ARBA" id="ARBA00004651"/>
    </source>
</evidence>
<keyword evidence="7 10" id="KW-0472">Membrane</keyword>
<reference evidence="12 13" key="1">
    <citation type="submission" date="2018-02" db="EMBL/GenBank/DDBJ databases">
        <title>The draft genome of Phyllobacterium myrsinacearum DSM5892.</title>
        <authorList>
            <person name="Li L."/>
            <person name="Liu L."/>
            <person name="Zhang X."/>
            <person name="Wang T."/>
        </authorList>
    </citation>
    <scope>NUCLEOTIDE SEQUENCE [LARGE SCALE GENOMIC DNA]</scope>
    <source>
        <strain evidence="12 13">DSM 5892</strain>
    </source>
</reference>
<evidence type="ECO:0000256" key="8">
    <source>
        <dbReference type="ARBA" id="ARBA00037215"/>
    </source>
</evidence>
<dbReference type="CDD" id="cd06261">
    <property type="entry name" value="TM_PBP2"/>
    <property type="match status" value="1"/>
</dbReference>
<evidence type="ECO:0000259" key="11">
    <source>
        <dbReference type="PROSITE" id="PS50928"/>
    </source>
</evidence>
<evidence type="ECO:0000256" key="4">
    <source>
        <dbReference type="ARBA" id="ARBA00022475"/>
    </source>
</evidence>
<dbReference type="OrthoDB" id="9807402at2"/>
<evidence type="ECO:0000256" key="10">
    <source>
        <dbReference type="RuleBase" id="RU363032"/>
    </source>
</evidence>
<dbReference type="Proteomes" id="UP000238563">
    <property type="component" value="Unassembled WGS sequence"/>
</dbReference>
<comment type="function">
    <text evidence="8">Part of the ABC transporter complex GsiABCD involved in glutathione import. Probably responsible for the translocation of the substrate across the membrane.</text>
</comment>
<feature type="transmembrane region" description="Helical" evidence="10">
    <location>
        <begin position="12"/>
        <end position="30"/>
    </location>
</feature>
<evidence type="ECO:0000313" key="12">
    <source>
        <dbReference type="EMBL" id="PRD52242.1"/>
    </source>
</evidence>